<evidence type="ECO:0000313" key="2">
    <source>
        <dbReference type="EMBL" id="OLP96059.1"/>
    </source>
</evidence>
<proteinExistence type="predicted"/>
<name>A0A1Q9DLN5_SYMMI</name>
<dbReference type="AlphaFoldDB" id="A0A1Q9DLN5"/>
<sequence>MAGCFQVLVTLPKKAMIEEEEEDRSAGWITCRGCLGLFLDETFEPSKPSKVQGSKEAGVEGRASKGRKPSKSFEGENVTASFLHRCQHVLEEFPQENPASKVDVSGILVRALLRLLCSDNRSIYEQQLEQIRAHQHVCTMNNQQPDSELEDGLDDLWNAVEELVRDEASEQERRRQDYLQKQASRAQQQRAAMDLSIRAMAGELLAELTVNANCTSGQLAGELAKLVPPLPRTEYRLAVETEALQPSDRLCEHVYDGAELTALVVESLEGEYFCQANPTRGITLCLEGNRRARCQAERKVGGLCFYHRAEGSWQERSCGDMTSVWVTLDQAIGAMEDFVVRHELEMEKLHDGDLRVVKGEIQGGSQLDPNMLMGAPGHIFSRF</sequence>
<gene>
    <name evidence="2" type="ORF">AK812_SmicGene21714</name>
</gene>
<comment type="caution">
    <text evidence="2">The sequence shown here is derived from an EMBL/GenBank/DDBJ whole genome shotgun (WGS) entry which is preliminary data.</text>
</comment>
<dbReference type="Proteomes" id="UP000186817">
    <property type="component" value="Unassembled WGS sequence"/>
</dbReference>
<feature type="region of interest" description="Disordered" evidence="1">
    <location>
        <begin position="46"/>
        <end position="75"/>
    </location>
</feature>
<protein>
    <submittedName>
        <fullName evidence="2">Uncharacterized protein</fullName>
    </submittedName>
</protein>
<reference evidence="2 3" key="1">
    <citation type="submission" date="2016-02" db="EMBL/GenBank/DDBJ databases">
        <title>Genome analysis of coral dinoflagellate symbionts highlights evolutionary adaptations to a symbiotic lifestyle.</title>
        <authorList>
            <person name="Aranda M."/>
            <person name="Li Y."/>
            <person name="Liew Y.J."/>
            <person name="Baumgarten S."/>
            <person name="Simakov O."/>
            <person name="Wilson M."/>
            <person name="Piel J."/>
            <person name="Ashoor H."/>
            <person name="Bougouffa S."/>
            <person name="Bajic V.B."/>
            <person name="Ryu T."/>
            <person name="Ravasi T."/>
            <person name="Bayer T."/>
            <person name="Micklem G."/>
            <person name="Kim H."/>
            <person name="Bhak J."/>
            <person name="Lajeunesse T.C."/>
            <person name="Voolstra C.R."/>
        </authorList>
    </citation>
    <scope>NUCLEOTIDE SEQUENCE [LARGE SCALE GENOMIC DNA]</scope>
    <source>
        <strain evidence="2 3">CCMP2467</strain>
    </source>
</reference>
<dbReference type="OrthoDB" id="430696at2759"/>
<keyword evidence="3" id="KW-1185">Reference proteome</keyword>
<accession>A0A1Q9DLN5</accession>
<evidence type="ECO:0000256" key="1">
    <source>
        <dbReference type="SAM" id="MobiDB-lite"/>
    </source>
</evidence>
<organism evidence="2 3">
    <name type="scientific">Symbiodinium microadriaticum</name>
    <name type="common">Dinoflagellate</name>
    <name type="synonym">Zooxanthella microadriatica</name>
    <dbReference type="NCBI Taxonomy" id="2951"/>
    <lineage>
        <taxon>Eukaryota</taxon>
        <taxon>Sar</taxon>
        <taxon>Alveolata</taxon>
        <taxon>Dinophyceae</taxon>
        <taxon>Suessiales</taxon>
        <taxon>Symbiodiniaceae</taxon>
        <taxon>Symbiodinium</taxon>
    </lineage>
</organism>
<evidence type="ECO:0000313" key="3">
    <source>
        <dbReference type="Proteomes" id="UP000186817"/>
    </source>
</evidence>
<dbReference type="EMBL" id="LSRX01000481">
    <property type="protein sequence ID" value="OLP96059.1"/>
    <property type="molecule type" value="Genomic_DNA"/>
</dbReference>